<sequence>MEYDFLALDEVEVEQQFAQFDRRYNSQSRRYVLRLGNEHLALQQFLLDEFAQRAAAYQPLVAALAQLGPYDDYHWQGREYSLLVERKEVQVRHHSLGLDIGLEEPELAEDQSQLFCECGLEDLLHLLQEWQQFLPA</sequence>
<protein>
    <submittedName>
        <fullName evidence="2">YacL family protein</fullName>
    </submittedName>
</protein>
<dbReference type="RefSeq" id="WP_377334808.1">
    <property type="nucleotide sequence ID" value="NZ_JBHSGB010000012.1"/>
</dbReference>
<dbReference type="InterPro" id="IPR008249">
    <property type="entry name" value="UPF0231"/>
</dbReference>
<evidence type="ECO:0000313" key="2">
    <source>
        <dbReference type="EMBL" id="MFC4656074.1"/>
    </source>
</evidence>
<evidence type="ECO:0000256" key="1">
    <source>
        <dbReference type="ARBA" id="ARBA00005367"/>
    </source>
</evidence>
<dbReference type="Proteomes" id="UP001595962">
    <property type="component" value="Unassembled WGS sequence"/>
</dbReference>
<organism evidence="2 3">
    <name type="scientific">Rheinheimera marina</name>
    <dbReference type="NCBI Taxonomy" id="1774958"/>
    <lineage>
        <taxon>Bacteria</taxon>
        <taxon>Pseudomonadati</taxon>
        <taxon>Pseudomonadota</taxon>
        <taxon>Gammaproteobacteria</taxon>
        <taxon>Chromatiales</taxon>
        <taxon>Chromatiaceae</taxon>
        <taxon>Rheinheimera</taxon>
    </lineage>
</organism>
<accession>A0ABV9JPE2</accession>
<dbReference type="EMBL" id="JBHSGB010000012">
    <property type="protein sequence ID" value="MFC4656074.1"/>
    <property type="molecule type" value="Genomic_DNA"/>
</dbReference>
<dbReference type="Pfam" id="PF06062">
    <property type="entry name" value="UPF0231"/>
    <property type="match status" value="1"/>
</dbReference>
<comment type="caution">
    <text evidence="2">The sequence shown here is derived from an EMBL/GenBank/DDBJ whole genome shotgun (WGS) entry which is preliminary data.</text>
</comment>
<name>A0ABV9JPE2_9GAMM</name>
<keyword evidence="3" id="KW-1185">Reference proteome</keyword>
<evidence type="ECO:0000313" key="3">
    <source>
        <dbReference type="Proteomes" id="UP001595962"/>
    </source>
</evidence>
<proteinExistence type="inferred from homology"/>
<gene>
    <name evidence="2" type="ORF">ACFO3I_13750</name>
</gene>
<reference evidence="3" key="1">
    <citation type="journal article" date="2019" name="Int. J. Syst. Evol. Microbiol.">
        <title>The Global Catalogue of Microorganisms (GCM) 10K type strain sequencing project: providing services to taxonomists for standard genome sequencing and annotation.</title>
        <authorList>
            <consortium name="The Broad Institute Genomics Platform"/>
            <consortium name="The Broad Institute Genome Sequencing Center for Infectious Disease"/>
            <person name="Wu L."/>
            <person name="Ma J."/>
        </authorList>
    </citation>
    <scope>NUCLEOTIDE SEQUENCE [LARGE SCALE GENOMIC DNA]</scope>
    <source>
        <strain evidence="3">DT28</strain>
    </source>
</reference>
<comment type="similarity">
    <text evidence="1">Belongs to the UPF0231 family.</text>
</comment>